<evidence type="ECO:0000313" key="3">
    <source>
        <dbReference type="Proteomes" id="UP000799423"/>
    </source>
</evidence>
<accession>A0A6A7B859</accession>
<keyword evidence="1" id="KW-0472">Membrane</keyword>
<feature type="transmembrane region" description="Helical" evidence="1">
    <location>
        <begin position="142"/>
        <end position="166"/>
    </location>
</feature>
<proteinExistence type="predicted"/>
<dbReference type="Proteomes" id="UP000799423">
    <property type="component" value="Unassembled WGS sequence"/>
</dbReference>
<keyword evidence="1" id="KW-0812">Transmembrane</keyword>
<organism evidence="2 3">
    <name type="scientific">Plenodomus tracheiphilus IPT5</name>
    <dbReference type="NCBI Taxonomy" id="1408161"/>
    <lineage>
        <taxon>Eukaryota</taxon>
        <taxon>Fungi</taxon>
        <taxon>Dikarya</taxon>
        <taxon>Ascomycota</taxon>
        <taxon>Pezizomycotina</taxon>
        <taxon>Dothideomycetes</taxon>
        <taxon>Pleosporomycetidae</taxon>
        <taxon>Pleosporales</taxon>
        <taxon>Pleosporineae</taxon>
        <taxon>Leptosphaeriaceae</taxon>
        <taxon>Plenodomus</taxon>
    </lineage>
</organism>
<reference evidence="2" key="1">
    <citation type="submission" date="2020-01" db="EMBL/GenBank/DDBJ databases">
        <authorList>
            <consortium name="DOE Joint Genome Institute"/>
            <person name="Haridas S."/>
            <person name="Albert R."/>
            <person name="Binder M."/>
            <person name="Bloem J."/>
            <person name="Labutti K."/>
            <person name="Salamov A."/>
            <person name="Andreopoulos B."/>
            <person name="Baker S.E."/>
            <person name="Barry K."/>
            <person name="Bills G."/>
            <person name="Bluhm B.H."/>
            <person name="Cannon C."/>
            <person name="Castanera R."/>
            <person name="Culley D.E."/>
            <person name="Daum C."/>
            <person name="Ezra D."/>
            <person name="Gonzalez J.B."/>
            <person name="Henrissat B."/>
            <person name="Kuo A."/>
            <person name="Liang C."/>
            <person name="Lipzen A."/>
            <person name="Lutzoni F."/>
            <person name="Magnuson J."/>
            <person name="Mondo S."/>
            <person name="Nolan M."/>
            <person name="Ohm R."/>
            <person name="Pangilinan J."/>
            <person name="Park H.-J."/>
            <person name="Ramirez L."/>
            <person name="Alfaro M."/>
            <person name="Sun H."/>
            <person name="Tritt A."/>
            <person name="Yoshinaga Y."/>
            <person name="Zwiers L.-H."/>
            <person name="Turgeon B.G."/>
            <person name="Goodwin S.B."/>
            <person name="Spatafora J.W."/>
            <person name="Crous P.W."/>
            <person name="Grigoriev I.V."/>
        </authorList>
    </citation>
    <scope>NUCLEOTIDE SEQUENCE</scope>
    <source>
        <strain evidence="2">IPT5</strain>
    </source>
</reference>
<evidence type="ECO:0000256" key="1">
    <source>
        <dbReference type="SAM" id="Phobius"/>
    </source>
</evidence>
<protein>
    <submittedName>
        <fullName evidence="2">Uncharacterized protein</fullName>
    </submittedName>
</protein>
<dbReference type="AlphaFoldDB" id="A0A6A7B859"/>
<keyword evidence="3" id="KW-1185">Reference proteome</keyword>
<sequence length="176" mass="20306">MKGRNDRVLQLWRLRIRLFEGELGVRDAVRLWKLHMYHPVHDVLFMRLFVQLLVVEFVSLVLEVMCLEIGVQRPEGAFSVVSKVGVEILGRHERGSRFAIFWMVVSVEGLVLLAGDGGLLRILAQVVLEGIAVRNWRRVAPYWVLLLLLSGDLWLFGGVVAVLLFLGMWHREKLRR</sequence>
<keyword evidence="1" id="KW-1133">Transmembrane helix</keyword>
<evidence type="ECO:0000313" key="2">
    <source>
        <dbReference type="EMBL" id="KAF2851651.1"/>
    </source>
</evidence>
<feature type="transmembrane region" description="Helical" evidence="1">
    <location>
        <begin position="99"/>
        <end position="122"/>
    </location>
</feature>
<name>A0A6A7B859_9PLEO</name>
<dbReference type="EMBL" id="MU006301">
    <property type="protein sequence ID" value="KAF2851651.1"/>
    <property type="molecule type" value="Genomic_DNA"/>
</dbReference>
<gene>
    <name evidence="2" type="ORF">T440DRAFT_55344</name>
</gene>